<dbReference type="AlphaFoldDB" id="A0A0M3IRA8"/>
<proteinExistence type="predicted"/>
<name>A0A0M3IRA8_ASCLU</name>
<evidence type="ECO:0000256" key="1">
    <source>
        <dbReference type="SAM" id="Phobius"/>
    </source>
</evidence>
<keyword evidence="1" id="KW-0812">Transmembrane</keyword>
<protein>
    <submittedName>
        <fullName evidence="3">T-cell surface glycoprotein CD3 zeta chain</fullName>
    </submittedName>
</protein>
<keyword evidence="2" id="KW-1185">Reference proteome</keyword>
<dbReference type="WBParaSite" id="ALUE_0002128601-mRNA-1">
    <property type="protein sequence ID" value="ALUE_0002128601-mRNA-1"/>
    <property type="gene ID" value="ALUE_0002128601"/>
</dbReference>
<accession>A0A0M3IRA8</accession>
<keyword evidence="1" id="KW-0472">Membrane</keyword>
<evidence type="ECO:0000313" key="2">
    <source>
        <dbReference type="Proteomes" id="UP000036681"/>
    </source>
</evidence>
<dbReference type="Proteomes" id="UP000036681">
    <property type="component" value="Unplaced"/>
</dbReference>
<feature type="transmembrane region" description="Helical" evidence="1">
    <location>
        <begin position="6"/>
        <end position="26"/>
    </location>
</feature>
<keyword evidence="1" id="KW-1133">Transmembrane helix</keyword>
<sequence>MLIALHIMWSAIIWLLVLIGSTIAQYEQQTHMKSRTVQKDMQNAYGVESSLNIPPSKRKYFPAGDIPRPDFKYTKNRKR</sequence>
<evidence type="ECO:0000313" key="3">
    <source>
        <dbReference type="WBParaSite" id="ALUE_0002128601-mRNA-1"/>
    </source>
</evidence>
<organism evidence="2 3">
    <name type="scientific">Ascaris lumbricoides</name>
    <name type="common">Giant roundworm</name>
    <dbReference type="NCBI Taxonomy" id="6252"/>
    <lineage>
        <taxon>Eukaryota</taxon>
        <taxon>Metazoa</taxon>
        <taxon>Ecdysozoa</taxon>
        <taxon>Nematoda</taxon>
        <taxon>Chromadorea</taxon>
        <taxon>Rhabditida</taxon>
        <taxon>Spirurina</taxon>
        <taxon>Ascaridomorpha</taxon>
        <taxon>Ascaridoidea</taxon>
        <taxon>Ascarididae</taxon>
        <taxon>Ascaris</taxon>
    </lineage>
</organism>
<reference evidence="3" key="1">
    <citation type="submission" date="2017-02" db="UniProtKB">
        <authorList>
            <consortium name="WormBaseParasite"/>
        </authorList>
    </citation>
    <scope>IDENTIFICATION</scope>
</reference>